<feature type="domain" description="DUF4214" evidence="1">
    <location>
        <begin position="39"/>
        <end position="84"/>
    </location>
</feature>
<dbReference type="Pfam" id="PF13946">
    <property type="entry name" value="DUF4214"/>
    <property type="match status" value="1"/>
</dbReference>
<name>A0A941DDQ9_9BURK</name>
<dbReference type="Gene3D" id="1.10.3130.20">
    <property type="entry name" value="Phycobilisome linker domain"/>
    <property type="match status" value="1"/>
</dbReference>
<comment type="caution">
    <text evidence="2">The sequence shown here is derived from an EMBL/GenBank/DDBJ whole genome shotgun (WGS) entry which is preliminary data.</text>
</comment>
<dbReference type="AlphaFoldDB" id="A0A941DDQ9"/>
<dbReference type="RefSeq" id="WP_212682957.1">
    <property type="nucleotide sequence ID" value="NZ_JAGSPM010000001.1"/>
</dbReference>
<sequence length="85" mass="9308">MANTAADIQKLYIAYFNRPADPAGLVYWTASNMTVTQIANSFAEQAEYKSAFASQSTETIVSTLYVNMFGRPADAAGLLYWVGEI</sequence>
<gene>
    <name evidence="2" type="ORF">KDM92_03295</name>
</gene>
<accession>A0A941DDQ9</accession>
<protein>
    <submittedName>
        <fullName evidence="2">DUF4214 domain-containing protein</fullName>
    </submittedName>
</protein>
<dbReference type="InterPro" id="IPR038255">
    <property type="entry name" value="PBS_linker_sf"/>
</dbReference>
<proteinExistence type="predicted"/>
<dbReference type="Proteomes" id="UP000680158">
    <property type="component" value="Unassembled WGS sequence"/>
</dbReference>
<reference evidence="2 3" key="1">
    <citation type="submission" date="2021-04" db="EMBL/GenBank/DDBJ databases">
        <title>novel species isolated from subtropical streams in China.</title>
        <authorList>
            <person name="Lu H."/>
        </authorList>
    </citation>
    <scope>NUCLEOTIDE SEQUENCE [LARGE SCALE GENOMIC DNA]</scope>
    <source>
        <strain evidence="2 3">BYS107W</strain>
    </source>
</reference>
<evidence type="ECO:0000259" key="1">
    <source>
        <dbReference type="Pfam" id="PF13946"/>
    </source>
</evidence>
<evidence type="ECO:0000313" key="3">
    <source>
        <dbReference type="Proteomes" id="UP000680158"/>
    </source>
</evidence>
<keyword evidence="3" id="KW-1185">Reference proteome</keyword>
<dbReference type="InterPro" id="IPR025282">
    <property type="entry name" value="DUF4214"/>
</dbReference>
<feature type="non-terminal residue" evidence="2">
    <location>
        <position position="85"/>
    </location>
</feature>
<dbReference type="EMBL" id="JAGSPM010000001">
    <property type="protein sequence ID" value="MBR7745590.1"/>
    <property type="molecule type" value="Genomic_DNA"/>
</dbReference>
<evidence type="ECO:0000313" key="2">
    <source>
        <dbReference type="EMBL" id="MBR7745590.1"/>
    </source>
</evidence>
<organism evidence="2 3">
    <name type="scientific">Undibacterium baiyunense</name>
    <dbReference type="NCBI Taxonomy" id="2828731"/>
    <lineage>
        <taxon>Bacteria</taxon>
        <taxon>Pseudomonadati</taxon>
        <taxon>Pseudomonadota</taxon>
        <taxon>Betaproteobacteria</taxon>
        <taxon>Burkholderiales</taxon>
        <taxon>Oxalobacteraceae</taxon>
        <taxon>Undibacterium</taxon>
    </lineage>
</organism>